<organism evidence="2 3">
    <name type="scientific">Gymnopus androsaceus JB14</name>
    <dbReference type="NCBI Taxonomy" id="1447944"/>
    <lineage>
        <taxon>Eukaryota</taxon>
        <taxon>Fungi</taxon>
        <taxon>Dikarya</taxon>
        <taxon>Basidiomycota</taxon>
        <taxon>Agaricomycotina</taxon>
        <taxon>Agaricomycetes</taxon>
        <taxon>Agaricomycetidae</taxon>
        <taxon>Agaricales</taxon>
        <taxon>Marasmiineae</taxon>
        <taxon>Omphalotaceae</taxon>
        <taxon>Gymnopus</taxon>
    </lineage>
</organism>
<feature type="compositionally biased region" description="Basic and acidic residues" evidence="1">
    <location>
        <begin position="263"/>
        <end position="278"/>
    </location>
</feature>
<gene>
    <name evidence="2" type="ORF">BT96DRAFT_1004444</name>
</gene>
<dbReference type="Proteomes" id="UP000799118">
    <property type="component" value="Unassembled WGS sequence"/>
</dbReference>
<dbReference type="AlphaFoldDB" id="A0A6A4GRZ8"/>
<accession>A0A6A4GRZ8</accession>
<feature type="region of interest" description="Disordered" evidence="1">
    <location>
        <begin position="233"/>
        <end position="278"/>
    </location>
</feature>
<feature type="compositionally biased region" description="Low complexity" evidence="1">
    <location>
        <begin position="87"/>
        <end position="107"/>
    </location>
</feature>
<keyword evidence="3" id="KW-1185">Reference proteome</keyword>
<sequence>MFSSVASFKTLGTLSSQLTPFESIIKRSVFPVPKVQSTRRVTTVNGSIPITVIDYHMGAIITITMSISVAPHTSAISPMSSTAVSAPSSTSNISESSSSTSSITSSSPQTQHIPPPTFIPISNTNPFPFLPWYPEYAHFVHQWWPTLPNVPQISCTVILLASHNPVTHKTQFVLVQYYFRVPMRNASWIGFGERGKMGRGRRGFVANGTDDLNGGVVNENGCVDGGATAGSRVPLVSWPSTSRGKGPRKGRASNSDPNSDSATGDKDQDHDEAEAEAHVENNALRLWYASDPFEVICLEDQALDDEDGMQERP</sequence>
<proteinExistence type="predicted"/>
<name>A0A6A4GRZ8_9AGAR</name>
<dbReference type="EMBL" id="ML769758">
    <property type="protein sequence ID" value="KAE9388153.1"/>
    <property type="molecule type" value="Genomic_DNA"/>
</dbReference>
<dbReference type="OrthoDB" id="3202382at2759"/>
<feature type="compositionally biased region" description="Polar residues" evidence="1">
    <location>
        <begin position="252"/>
        <end position="262"/>
    </location>
</feature>
<evidence type="ECO:0000256" key="1">
    <source>
        <dbReference type="SAM" id="MobiDB-lite"/>
    </source>
</evidence>
<reference evidence="2" key="1">
    <citation type="journal article" date="2019" name="Environ. Microbiol.">
        <title>Fungal ecological strategies reflected in gene transcription - a case study of two litter decomposers.</title>
        <authorList>
            <person name="Barbi F."/>
            <person name="Kohler A."/>
            <person name="Barry K."/>
            <person name="Baskaran P."/>
            <person name="Daum C."/>
            <person name="Fauchery L."/>
            <person name="Ihrmark K."/>
            <person name="Kuo A."/>
            <person name="LaButti K."/>
            <person name="Lipzen A."/>
            <person name="Morin E."/>
            <person name="Grigoriev I.V."/>
            <person name="Henrissat B."/>
            <person name="Lindahl B."/>
            <person name="Martin F."/>
        </authorList>
    </citation>
    <scope>NUCLEOTIDE SEQUENCE</scope>
    <source>
        <strain evidence="2">JB14</strain>
    </source>
</reference>
<evidence type="ECO:0000313" key="3">
    <source>
        <dbReference type="Proteomes" id="UP000799118"/>
    </source>
</evidence>
<feature type="region of interest" description="Disordered" evidence="1">
    <location>
        <begin position="87"/>
        <end position="117"/>
    </location>
</feature>
<protein>
    <submittedName>
        <fullName evidence="2">Uncharacterized protein</fullName>
    </submittedName>
</protein>
<evidence type="ECO:0000313" key="2">
    <source>
        <dbReference type="EMBL" id="KAE9388153.1"/>
    </source>
</evidence>